<feature type="compositionally biased region" description="Basic and acidic residues" evidence="8">
    <location>
        <begin position="197"/>
        <end position="209"/>
    </location>
</feature>
<dbReference type="PANTHER" id="PTHR12346:SF0">
    <property type="entry name" value="SIN3A, ISOFORM G"/>
    <property type="match status" value="1"/>
</dbReference>
<dbReference type="SMART" id="SM00761">
    <property type="entry name" value="HDAC_interact"/>
    <property type="match status" value="1"/>
</dbReference>
<dbReference type="EMBL" id="HBHM01001739">
    <property type="protein sequence ID" value="CAD9722094.1"/>
    <property type="molecule type" value="Transcribed_RNA"/>
</dbReference>
<dbReference type="FunFam" id="1.20.1160.11:FF:000002">
    <property type="entry name" value="Paired amphipathic helix protein SIN3"/>
    <property type="match status" value="1"/>
</dbReference>
<evidence type="ECO:0000256" key="2">
    <source>
        <dbReference type="ARBA" id="ARBA00022491"/>
    </source>
</evidence>
<feature type="compositionally biased region" description="Basic and acidic residues" evidence="8">
    <location>
        <begin position="379"/>
        <end position="398"/>
    </location>
</feature>
<dbReference type="FunFam" id="1.20.1160.11:FF:000001">
    <property type="entry name" value="Paired amphipathic helix protein Sin3"/>
    <property type="match status" value="1"/>
</dbReference>
<feature type="region of interest" description="Disordered" evidence="8">
    <location>
        <begin position="1054"/>
        <end position="1112"/>
    </location>
</feature>
<comment type="subcellular location">
    <subcellularLocation>
        <location evidence="1 7">Nucleus</location>
    </subcellularLocation>
</comment>
<accession>A0A7S2T8N8</accession>
<feature type="compositionally biased region" description="Low complexity" evidence="8">
    <location>
        <begin position="136"/>
        <end position="165"/>
    </location>
</feature>
<reference evidence="10" key="1">
    <citation type="submission" date="2021-01" db="EMBL/GenBank/DDBJ databases">
        <authorList>
            <person name="Corre E."/>
            <person name="Pelletier E."/>
            <person name="Niang G."/>
            <person name="Scheremetjew M."/>
            <person name="Finn R."/>
            <person name="Kale V."/>
            <person name="Holt S."/>
            <person name="Cochrane G."/>
            <person name="Meng A."/>
            <person name="Brown T."/>
            <person name="Cohen L."/>
        </authorList>
    </citation>
    <scope>NUCLEOTIDE SEQUENCE</scope>
    <source>
        <strain evidence="10">RCC2335</strain>
    </source>
</reference>
<organism evidence="10">
    <name type="scientific">Chloropicon roscoffensis</name>
    <dbReference type="NCBI Taxonomy" id="1461544"/>
    <lineage>
        <taxon>Eukaryota</taxon>
        <taxon>Viridiplantae</taxon>
        <taxon>Chlorophyta</taxon>
        <taxon>Chloropicophyceae</taxon>
        <taxon>Chloropicales</taxon>
        <taxon>Chloropicaceae</taxon>
        <taxon>Chloropicon</taxon>
    </lineage>
</organism>
<dbReference type="GO" id="GO:0000785">
    <property type="term" value="C:chromatin"/>
    <property type="evidence" value="ECO:0007669"/>
    <property type="project" value="TreeGrafter"/>
</dbReference>
<feature type="compositionally biased region" description="Acidic residues" evidence="8">
    <location>
        <begin position="1088"/>
        <end position="1110"/>
    </location>
</feature>
<dbReference type="Pfam" id="PF02671">
    <property type="entry name" value="PAH"/>
    <property type="match status" value="3"/>
</dbReference>
<dbReference type="PROSITE" id="PS51477">
    <property type="entry name" value="PAH"/>
    <property type="match status" value="3"/>
</dbReference>
<protein>
    <recommendedName>
        <fullName evidence="9">Histone deacetylase interacting domain-containing protein</fullName>
    </recommendedName>
</protein>
<dbReference type="GO" id="GO:0000122">
    <property type="term" value="P:negative regulation of transcription by RNA polymerase II"/>
    <property type="evidence" value="ECO:0007669"/>
    <property type="project" value="TreeGrafter"/>
</dbReference>
<keyword evidence="2" id="KW-0678">Repressor</keyword>
<sequence length="1439" mass="159145">MDGGDDQAAKPMRLIVKLPKLSRAQDQGPESMDVEPAAGTAAVAREVADQAAGAQGEASPAAEGGAVAGAQAGGQGGAVEPIQPTGQPAEDEGLPAGANGGSLAKPEAAAEPVHATDLAPDKAEEGAPSAVPDAPGQIEGQARAQEAQAPAAGEGAPPAGAAPPVGDGGSPGQEVVGVPEGDAQAKAQDGGTAQPAAEDKMDVDVKEEGETGAAVPQQGGEAGQVVLKVEQQQAAEAPPAAPLPSQQLQAQAAAAGAAANPAVAPSQTDASFYQVLRMQAAQAQAEAQAQAVQAAQQQQAQGVGSPMSQGKVQPANVQVQYMGMPPPLQGMPGQLPTMQVPKGFLVPQQMMVQAAQAQVQAAQAQAQALAQAQAQQKPKALDKDAKAQKVKKVAEPRRKVPGKGPAKGSKGPKEKLTQKDAIEYLTKVKERFKDKPSVYNKFLDIMKKFRMNKIDTHGVVELVKTLFKGHKDLLLGFNTFVPNGYEIKVDQPKTKKEKTAELRKKNQKKKQPIEFNQAINYVNKIKKRFADDERVYKAFLEILNMYRKGKKGIYRVYEEVSVLFEDHPDLLKEFTFFLPDSQPPPQLTAPGNKRLPAAKKASASKRSKTSAKSSKDEEDKKVKLSLASLGKELQFFERVKSRLRSKEAYQDFLKCLNIFSQEIISKMELQGLVYDIIGKYSDLVQGFNDFLSRCESMDLDLSVKNILGKDGKALEAARTSVSSKEMQQKLKAISMREKYNTRPISDLDFTGCEQCTPSYRKLPADYPKMSFKGRDKHKSPQLKTMFAGMLNDQWVSLPTGSEDAFGRNLLRRNQYEEALFRCEDDRFELEMCIECNSATIKVLDKFAEQIPTLSDEAKRSLTLPDDLLGPVHIRSIEKIYAEHGQTILDLLRRIPGYSVPIVHKRLKEKDAEWRHVQSEMNNVWRKVYEQNYHKSLDHRSFYFKQIDKKNLSSKGIISEIKEKSEERKKNQDMKTKLSKAIATFPDSEWTDQHTDVDIVFDCNDKALHDEIYGIIAYAADEMLSADLSAKVTRFWREFYEPFFGLTLRDPEDRKKHVAETNEGVGDTAMEEKNSEDNSKEAEQKTEGMDVDSSENNEEEEEGVEEEESDPTLEFAKCKPIAAHLVPNGKKNKKGKTVFYGNDAFYVLFRLHNFLYERLAIVEECAQSGENKWNPNQKESKPTKASKEEQAASAKKVQAEYMQLLYRLIDGTTENSQYEDECRHLLGAKAYILFTVDKLIYKLVKQVQSIVTDDLLLKLQALYNYERERNDNLFNDSVYYANSLVLLNDETRFRIGVMEEGKVSAQILDVAVNKCDIPAVAMDKSFSDYLKKYVEYGSSVSTYEPGKIFLTRTLQGIKGKGVADEHLRDELKKFHVSNGLECKIACNTSKSSYVLDTEDVLLRKGGIRKSSADGQVKKRKERFEKWIEAEIEKASESGGD</sequence>
<dbReference type="Pfam" id="PF08295">
    <property type="entry name" value="Sin3_corepress"/>
    <property type="match status" value="1"/>
</dbReference>
<evidence type="ECO:0000256" key="6">
    <source>
        <dbReference type="ARBA" id="ARBA00023242"/>
    </source>
</evidence>
<dbReference type="InterPro" id="IPR031693">
    <property type="entry name" value="Sin3_C"/>
</dbReference>
<feature type="compositionally biased region" description="Low complexity" evidence="8">
    <location>
        <begin position="229"/>
        <end position="248"/>
    </location>
</feature>
<feature type="region of interest" description="Disordered" evidence="8">
    <location>
        <begin position="377"/>
        <end position="418"/>
    </location>
</feature>
<evidence type="ECO:0000256" key="5">
    <source>
        <dbReference type="ARBA" id="ARBA00023163"/>
    </source>
</evidence>
<evidence type="ECO:0000313" key="10">
    <source>
        <dbReference type="EMBL" id="CAD9722094.1"/>
    </source>
</evidence>
<dbReference type="InterPro" id="IPR003822">
    <property type="entry name" value="PAH"/>
</dbReference>
<feature type="compositionally biased region" description="Basic and acidic residues" evidence="8">
    <location>
        <begin position="1069"/>
        <end position="1087"/>
    </location>
</feature>
<dbReference type="InterPro" id="IPR013194">
    <property type="entry name" value="HDAC_interact_dom"/>
</dbReference>
<feature type="region of interest" description="Disordered" evidence="8">
    <location>
        <begin position="582"/>
        <end position="616"/>
    </location>
</feature>
<keyword evidence="3" id="KW-0677">Repeat</keyword>
<dbReference type="Gene3D" id="1.20.1160.11">
    <property type="entry name" value="Paired amphipathic helix"/>
    <property type="match status" value="3"/>
</dbReference>
<keyword evidence="5" id="KW-0804">Transcription</keyword>
<feature type="compositionally biased region" description="Basic and acidic residues" evidence="8">
    <location>
        <begin position="1177"/>
        <end position="1189"/>
    </location>
</feature>
<gene>
    <name evidence="10" type="ORF">CROS1312_LOCUS1362</name>
</gene>
<keyword evidence="4" id="KW-0805">Transcription regulation</keyword>
<evidence type="ECO:0000256" key="7">
    <source>
        <dbReference type="PROSITE-ProRule" id="PRU00810"/>
    </source>
</evidence>
<proteinExistence type="predicted"/>
<evidence type="ECO:0000256" key="8">
    <source>
        <dbReference type="SAM" id="MobiDB-lite"/>
    </source>
</evidence>
<dbReference type="SUPFAM" id="SSF47762">
    <property type="entry name" value="PAH2 domain"/>
    <property type="match status" value="3"/>
</dbReference>
<dbReference type="Pfam" id="PF16879">
    <property type="entry name" value="Sin3a_C"/>
    <property type="match status" value="1"/>
</dbReference>
<feature type="region of interest" description="Disordered" evidence="8">
    <location>
        <begin position="1169"/>
        <end position="1191"/>
    </location>
</feature>
<dbReference type="GO" id="GO:0003714">
    <property type="term" value="F:transcription corepressor activity"/>
    <property type="evidence" value="ECO:0007669"/>
    <property type="project" value="InterPro"/>
</dbReference>
<evidence type="ECO:0000256" key="3">
    <source>
        <dbReference type="ARBA" id="ARBA00022737"/>
    </source>
</evidence>
<evidence type="ECO:0000256" key="1">
    <source>
        <dbReference type="ARBA" id="ARBA00004123"/>
    </source>
</evidence>
<dbReference type="FunFam" id="1.20.1160.11:FF:000003">
    <property type="entry name" value="Paired amphipathic helix SIN3-like protein"/>
    <property type="match status" value="1"/>
</dbReference>
<dbReference type="GO" id="GO:0000118">
    <property type="term" value="C:histone deacetylase complex"/>
    <property type="evidence" value="ECO:0007669"/>
    <property type="project" value="TreeGrafter"/>
</dbReference>
<keyword evidence="6 7" id="KW-0539">Nucleus</keyword>
<evidence type="ECO:0000259" key="9">
    <source>
        <dbReference type="SMART" id="SM00761"/>
    </source>
</evidence>
<dbReference type="InterPro" id="IPR039774">
    <property type="entry name" value="Sin3-like"/>
</dbReference>
<dbReference type="InterPro" id="IPR036600">
    <property type="entry name" value="PAH_sf"/>
</dbReference>
<dbReference type="PANTHER" id="PTHR12346">
    <property type="entry name" value="SIN3B-RELATED"/>
    <property type="match status" value="1"/>
</dbReference>
<feature type="region of interest" description="Disordered" evidence="8">
    <location>
        <begin position="1"/>
        <end position="248"/>
    </location>
</feature>
<feature type="domain" description="Histone deacetylase interacting" evidence="9">
    <location>
        <begin position="751"/>
        <end position="860"/>
    </location>
</feature>
<evidence type="ECO:0000256" key="4">
    <source>
        <dbReference type="ARBA" id="ARBA00023015"/>
    </source>
</evidence>
<feature type="compositionally biased region" description="Low complexity" evidence="8">
    <location>
        <begin position="34"/>
        <end position="70"/>
    </location>
</feature>
<name>A0A7S2T8N8_9CHLO</name>